<dbReference type="GO" id="GO:0016740">
    <property type="term" value="F:transferase activity"/>
    <property type="evidence" value="ECO:0007669"/>
    <property type="project" value="UniProtKB-KW"/>
</dbReference>
<proteinExistence type="predicted"/>
<dbReference type="PANTHER" id="PTHR43685">
    <property type="entry name" value="GLYCOSYLTRANSFERASE"/>
    <property type="match status" value="1"/>
</dbReference>
<dbReference type="Gene3D" id="3.90.550.10">
    <property type="entry name" value="Spore Coat Polysaccharide Biosynthesis Protein SpsA, Chain A"/>
    <property type="match status" value="1"/>
</dbReference>
<protein>
    <submittedName>
        <fullName evidence="2">Mycofactocin biosynthesis glycosyltransferase MftF</fullName>
        <ecNumber evidence="2">2.-.-.-</ecNumber>
    </submittedName>
</protein>
<organism evidence="2 3">
    <name type="scientific">Paraglaciecola mesophila</name>
    <dbReference type="NCBI Taxonomy" id="197222"/>
    <lineage>
        <taxon>Bacteria</taxon>
        <taxon>Pseudomonadati</taxon>
        <taxon>Pseudomonadota</taxon>
        <taxon>Gammaproteobacteria</taxon>
        <taxon>Alteromonadales</taxon>
        <taxon>Alteromonadaceae</taxon>
        <taxon>Paraglaciecola</taxon>
    </lineage>
</organism>
<dbReference type="EMBL" id="CP047656">
    <property type="protein sequence ID" value="QHJ13439.1"/>
    <property type="molecule type" value="Genomic_DNA"/>
</dbReference>
<dbReference type="PANTHER" id="PTHR43685:SF2">
    <property type="entry name" value="GLYCOSYLTRANSFERASE 2-LIKE DOMAIN-CONTAINING PROTEIN"/>
    <property type="match status" value="1"/>
</dbReference>
<dbReference type="EC" id="2.-.-.-" evidence="2"/>
<keyword evidence="3" id="KW-1185">Reference proteome</keyword>
<dbReference type="Pfam" id="PF10111">
    <property type="entry name" value="Glyco_tranf_2_2"/>
    <property type="match status" value="1"/>
</dbReference>
<name>A0A857JMY6_9ALTE</name>
<dbReference type="OrthoDB" id="9802649at2"/>
<accession>A0A857JMY6</accession>
<dbReference type="InterPro" id="IPR019290">
    <property type="entry name" value="GlycosylTrfase-like_prok"/>
</dbReference>
<evidence type="ECO:0000313" key="3">
    <source>
        <dbReference type="Proteomes" id="UP000464524"/>
    </source>
</evidence>
<dbReference type="InterPro" id="IPR029044">
    <property type="entry name" value="Nucleotide-diphossugar_trans"/>
</dbReference>
<feature type="domain" description="Glycosyltransferase 2-like prokaryotic type" evidence="1">
    <location>
        <begin position="18"/>
        <end position="182"/>
    </location>
</feature>
<dbReference type="Proteomes" id="UP000464524">
    <property type="component" value="Chromosome"/>
</dbReference>
<dbReference type="KEGG" id="pmes:FX988_03700"/>
<sequence>MLIRALRSINEQTVIPKQVVVIDDNSDLPLDKNFFDIFSNLQVDYIYNVQSIGGSATRNLGLKKANTNYVSFLDDDDAWSPDYLRNVKLVADSIGDRPAGFYSSKTFVLSNSLQHVLKKNIANRHVVLEDLLCGNIIGGTSSVTLNRLALERVNGFDENLPALQDYDFWLALALAGVSFYPSENSHMIYTINVNHGQISSNFNNHIRASQIIKSKLLGRIPTKSCAKLHASLDYSVAKAVHRRNYIKSLPMIFRMLVKHRRAKGVLLLIPYHAMNFFGIYST</sequence>
<reference evidence="2 3" key="1">
    <citation type="submission" date="2019-12" db="EMBL/GenBank/DDBJ databases">
        <title>Genome sequencing and assembly of endphytes of Porphyra tenera.</title>
        <authorList>
            <person name="Park J.M."/>
            <person name="Shin R."/>
            <person name="Jo S.H."/>
        </authorList>
    </citation>
    <scope>NUCLEOTIDE SEQUENCE [LARGE SCALE GENOMIC DNA]</scope>
    <source>
        <strain evidence="2 3">GPM4</strain>
    </source>
</reference>
<dbReference type="RefSeq" id="WP_160181530.1">
    <property type="nucleotide sequence ID" value="NZ_CP047656.1"/>
</dbReference>
<dbReference type="AlphaFoldDB" id="A0A857JMY6"/>
<evidence type="ECO:0000259" key="1">
    <source>
        <dbReference type="Pfam" id="PF10111"/>
    </source>
</evidence>
<dbReference type="SUPFAM" id="SSF53448">
    <property type="entry name" value="Nucleotide-diphospho-sugar transferases"/>
    <property type="match status" value="1"/>
</dbReference>
<evidence type="ECO:0000313" key="2">
    <source>
        <dbReference type="EMBL" id="QHJ13439.1"/>
    </source>
</evidence>
<keyword evidence="2" id="KW-0808">Transferase</keyword>
<gene>
    <name evidence="2" type="ORF">FX988_03700</name>
</gene>
<dbReference type="CDD" id="cd00761">
    <property type="entry name" value="Glyco_tranf_GTA_type"/>
    <property type="match status" value="1"/>
</dbReference>
<dbReference type="InterPro" id="IPR050834">
    <property type="entry name" value="Glycosyltransf_2"/>
</dbReference>